<proteinExistence type="predicted"/>
<sequence length="29" mass="3203">MAVFCSLTSKPLSSIEHHSLSIHVPQTHD</sequence>
<dbReference type="EMBL" id="GBXM01069558">
    <property type="protein sequence ID" value="JAH39019.1"/>
    <property type="molecule type" value="Transcribed_RNA"/>
</dbReference>
<accession>A0A0E9SCA2</accession>
<name>A0A0E9SCA2_ANGAN</name>
<reference evidence="1" key="2">
    <citation type="journal article" date="2015" name="Fish Shellfish Immunol.">
        <title>Early steps in the European eel (Anguilla anguilla)-Vibrio vulnificus interaction in the gills: Role of the RtxA13 toxin.</title>
        <authorList>
            <person name="Callol A."/>
            <person name="Pajuelo D."/>
            <person name="Ebbesson L."/>
            <person name="Teles M."/>
            <person name="MacKenzie S."/>
            <person name="Amaro C."/>
        </authorList>
    </citation>
    <scope>NUCLEOTIDE SEQUENCE</scope>
</reference>
<dbReference type="AlphaFoldDB" id="A0A0E9SCA2"/>
<reference evidence="1" key="1">
    <citation type="submission" date="2014-11" db="EMBL/GenBank/DDBJ databases">
        <authorList>
            <person name="Amaro Gonzalez C."/>
        </authorList>
    </citation>
    <scope>NUCLEOTIDE SEQUENCE</scope>
</reference>
<evidence type="ECO:0000313" key="1">
    <source>
        <dbReference type="EMBL" id="JAH39019.1"/>
    </source>
</evidence>
<organism evidence="1">
    <name type="scientific">Anguilla anguilla</name>
    <name type="common">European freshwater eel</name>
    <name type="synonym">Muraena anguilla</name>
    <dbReference type="NCBI Taxonomy" id="7936"/>
    <lineage>
        <taxon>Eukaryota</taxon>
        <taxon>Metazoa</taxon>
        <taxon>Chordata</taxon>
        <taxon>Craniata</taxon>
        <taxon>Vertebrata</taxon>
        <taxon>Euteleostomi</taxon>
        <taxon>Actinopterygii</taxon>
        <taxon>Neopterygii</taxon>
        <taxon>Teleostei</taxon>
        <taxon>Anguilliformes</taxon>
        <taxon>Anguillidae</taxon>
        <taxon>Anguilla</taxon>
    </lineage>
</organism>
<protein>
    <submittedName>
        <fullName evidence="1">Uncharacterized protein</fullName>
    </submittedName>
</protein>